<dbReference type="SUPFAM" id="SSF52490">
    <property type="entry name" value="Tubulin nucleotide-binding domain-like"/>
    <property type="match status" value="1"/>
</dbReference>
<dbReference type="PANTHER" id="PTHR13391">
    <property type="entry name" value="MITOCHONDRIAL DISTRIBUTION REGULATOR MISATO"/>
    <property type="match status" value="1"/>
</dbReference>
<proteinExistence type="predicted"/>
<dbReference type="Pfam" id="PF10644">
    <property type="entry name" value="Misat_Tub_SegII"/>
    <property type="match status" value="1"/>
</dbReference>
<dbReference type="EMBL" id="JBAMMX010000017">
    <property type="protein sequence ID" value="KAK6924090.1"/>
    <property type="molecule type" value="Genomic_DNA"/>
</dbReference>
<dbReference type="GO" id="GO:0007005">
    <property type="term" value="P:mitochondrion organization"/>
    <property type="evidence" value="ECO:0007669"/>
    <property type="project" value="InterPro"/>
</dbReference>
<comment type="caution">
    <text evidence="4">The sequence shown here is derived from an EMBL/GenBank/DDBJ whole genome shotgun (WGS) entry which is preliminary data.</text>
</comment>
<reference evidence="4 5" key="1">
    <citation type="submission" date="2023-12" db="EMBL/GenBank/DDBJ databases">
        <title>A high-quality genome assembly for Dillenia turbinata (Dilleniales).</title>
        <authorList>
            <person name="Chanderbali A."/>
        </authorList>
    </citation>
    <scope>NUCLEOTIDE SEQUENCE [LARGE SCALE GENOMIC DNA]</scope>
    <source>
        <strain evidence="4">LSX21</strain>
        <tissue evidence="4">Leaf</tissue>
    </source>
</reference>
<dbReference type="Proteomes" id="UP001370490">
    <property type="component" value="Unassembled WGS sequence"/>
</dbReference>
<dbReference type="InterPro" id="IPR019605">
    <property type="entry name" value="Misato_II_tubulin-like"/>
</dbReference>
<dbReference type="PROSITE" id="PS00228">
    <property type="entry name" value="TUBULIN_B_AUTOREG"/>
    <property type="match status" value="1"/>
</dbReference>
<organism evidence="4 5">
    <name type="scientific">Dillenia turbinata</name>
    <dbReference type="NCBI Taxonomy" id="194707"/>
    <lineage>
        <taxon>Eukaryota</taxon>
        <taxon>Viridiplantae</taxon>
        <taxon>Streptophyta</taxon>
        <taxon>Embryophyta</taxon>
        <taxon>Tracheophyta</taxon>
        <taxon>Spermatophyta</taxon>
        <taxon>Magnoliopsida</taxon>
        <taxon>eudicotyledons</taxon>
        <taxon>Gunneridae</taxon>
        <taxon>Pentapetalae</taxon>
        <taxon>Dilleniales</taxon>
        <taxon>Dilleniaceae</taxon>
        <taxon>Dillenia</taxon>
    </lineage>
</organism>
<evidence type="ECO:0000313" key="4">
    <source>
        <dbReference type="EMBL" id="KAK6924090.1"/>
    </source>
</evidence>
<evidence type="ECO:0000313" key="5">
    <source>
        <dbReference type="Proteomes" id="UP001370490"/>
    </source>
</evidence>
<sequence length="69" mass="8080">MREIVTIQACGFANFVGSHFWNFQDELLGLAEDPNSDQVFKTQYLNMDVLYRTGETQQVNLSHFIFYLK</sequence>
<feature type="domain" description="Misato Segment II tubulin-like" evidence="3">
    <location>
        <begin position="2"/>
        <end position="60"/>
    </location>
</feature>
<dbReference type="GO" id="GO:0005856">
    <property type="term" value="C:cytoskeleton"/>
    <property type="evidence" value="ECO:0007669"/>
    <property type="project" value="UniProtKB-SubCell"/>
</dbReference>
<protein>
    <submittedName>
        <fullName evidence="4">Misato Segment II tubulin-like domain</fullName>
    </submittedName>
</protein>
<dbReference type="PANTHER" id="PTHR13391:SF0">
    <property type="entry name" value="PROTEIN MISATO HOMOLOG 1"/>
    <property type="match status" value="1"/>
</dbReference>
<evidence type="ECO:0000256" key="2">
    <source>
        <dbReference type="ARBA" id="ARBA00023212"/>
    </source>
</evidence>
<name>A0AAN8Z6A1_9MAGN</name>
<keyword evidence="2" id="KW-0206">Cytoskeleton</keyword>
<comment type="subcellular location">
    <subcellularLocation>
        <location evidence="1">Cytoplasm</location>
        <location evidence="1">Cytoskeleton</location>
    </subcellularLocation>
</comment>
<evidence type="ECO:0000259" key="3">
    <source>
        <dbReference type="Pfam" id="PF10644"/>
    </source>
</evidence>
<evidence type="ECO:0000256" key="1">
    <source>
        <dbReference type="ARBA" id="ARBA00004245"/>
    </source>
</evidence>
<gene>
    <name evidence="4" type="ORF">RJ641_010290</name>
</gene>
<dbReference type="InterPro" id="IPR049942">
    <property type="entry name" value="DML1/Misato"/>
</dbReference>
<keyword evidence="2" id="KW-0963">Cytoplasm</keyword>
<dbReference type="InterPro" id="IPR036525">
    <property type="entry name" value="Tubulin/FtsZ_GTPase_sf"/>
</dbReference>
<keyword evidence="5" id="KW-1185">Reference proteome</keyword>
<dbReference type="InterPro" id="IPR013838">
    <property type="entry name" value="Beta-tubulin_BS"/>
</dbReference>
<accession>A0AAN8Z6A1</accession>
<dbReference type="AlphaFoldDB" id="A0AAN8Z6A1"/>
<dbReference type="GO" id="GO:0005737">
    <property type="term" value="C:cytoplasm"/>
    <property type="evidence" value="ECO:0007669"/>
    <property type="project" value="TreeGrafter"/>
</dbReference>